<reference evidence="5" key="2">
    <citation type="submission" date="2012-11" db="EMBL/GenBank/DDBJ databases">
        <authorList>
            <person name="Kuo A."/>
            <person name="Curtis B.A."/>
            <person name="Tanifuji G."/>
            <person name="Burki F."/>
            <person name="Gruber A."/>
            <person name="Irimia M."/>
            <person name="Maruyama S."/>
            <person name="Arias M.C."/>
            <person name="Ball S.G."/>
            <person name="Gile G.H."/>
            <person name="Hirakawa Y."/>
            <person name="Hopkins J.F."/>
            <person name="Rensing S.A."/>
            <person name="Schmutz J."/>
            <person name="Symeonidi A."/>
            <person name="Elias M."/>
            <person name="Eveleigh R.J."/>
            <person name="Herman E.K."/>
            <person name="Klute M.J."/>
            <person name="Nakayama T."/>
            <person name="Obornik M."/>
            <person name="Reyes-Prieto A."/>
            <person name="Armbrust E.V."/>
            <person name="Aves S.J."/>
            <person name="Beiko R.G."/>
            <person name="Coutinho P."/>
            <person name="Dacks J.B."/>
            <person name="Durnford D.G."/>
            <person name="Fast N.M."/>
            <person name="Green B.R."/>
            <person name="Grisdale C."/>
            <person name="Hempe F."/>
            <person name="Henrissat B."/>
            <person name="Hoppner M.P."/>
            <person name="Ishida K.-I."/>
            <person name="Kim E."/>
            <person name="Koreny L."/>
            <person name="Kroth P.G."/>
            <person name="Liu Y."/>
            <person name="Malik S.-B."/>
            <person name="Maier U.G."/>
            <person name="McRose D."/>
            <person name="Mock T."/>
            <person name="Neilson J.A."/>
            <person name="Onodera N.T."/>
            <person name="Poole A.M."/>
            <person name="Pritham E.J."/>
            <person name="Richards T.A."/>
            <person name="Rocap G."/>
            <person name="Roy S.W."/>
            <person name="Sarai C."/>
            <person name="Schaack S."/>
            <person name="Shirato S."/>
            <person name="Slamovits C.H."/>
            <person name="Spencer D.F."/>
            <person name="Suzuki S."/>
            <person name="Worden A.Z."/>
            <person name="Zauner S."/>
            <person name="Barry K."/>
            <person name="Bell C."/>
            <person name="Bharti A.K."/>
            <person name="Crow J.A."/>
            <person name="Grimwood J."/>
            <person name="Kramer R."/>
            <person name="Lindquist E."/>
            <person name="Lucas S."/>
            <person name="Salamov A."/>
            <person name="McFadden G.I."/>
            <person name="Lane C.E."/>
            <person name="Keeling P.J."/>
            <person name="Gray M.W."/>
            <person name="Grigoriev I.V."/>
            <person name="Archibald J.M."/>
        </authorList>
    </citation>
    <scope>NUCLEOTIDE SEQUENCE</scope>
    <source>
        <strain evidence="5">CCMP2712</strain>
    </source>
</reference>
<dbReference type="Proteomes" id="UP000011087">
    <property type="component" value="Unassembled WGS sequence"/>
</dbReference>
<dbReference type="AlphaFoldDB" id="L1JI69"/>
<feature type="region of interest" description="Disordered" evidence="2">
    <location>
        <begin position="1"/>
        <end position="69"/>
    </location>
</feature>
<reference evidence="4" key="3">
    <citation type="submission" date="2016-03" db="UniProtKB">
        <authorList>
            <consortium name="EnsemblProtists"/>
        </authorList>
    </citation>
    <scope>IDENTIFICATION</scope>
</reference>
<sequence>MLVKDVSNNMSGLGEGDEGSLGEKGEGERREGEGEGDGERKSGLGEGEEGSLGEKMREGEGEGDSVRLDSIREVYSDDDFENMVYSGAPADLPAVRREMLKQSTMAADRMKANGWSNTLPLEHLNRVGQKVGLPQVSIKNKNHNDIAPNEGGPKAGDSFQADLCVKFEQDVALHYFFRGLIENFETDVKPVAATYPNHPNFNDVRIRQGQYMCFEITLSLKKILSKIHQLVRLYSANGLKDDFIGKRAEIAVIGLIVSGDRKKFEDTAEKLRSFFQRASEDEVLSKYMIDKTIPIFLCRVNRKNLHTRVMDLKLSMEDHFSRIDVQFTKIEERLAEDKQSLEEKLVGLRTEIVENNQSLEEKLVGLRTEIIEAMKSQRQAITTERIMSPEAAVGFFAASVIGSLLFSRFRSN</sequence>
<gene>
    <name evidence="3" type="ORF">GUITHDRAFT_151982</name>
</gene>
<feature type="compositionally biased region" description="Basic and acidic residues" evidence="2">
    <location>
        <begin position="52"/>
        <end position="69"/>
    </location>
</feature>
<dbReference type="EMBL" id="JH992988">
    <property type="protein sequence ID" value="EKX47829.1"/>
    <property type="molecule type" value="Genomic_DNA"/>
</dbReference>
<feature type="compositionally biased region" description="Basic and acidic residues" evidence="2">
    <location>
        <begin position="21"/>
        <end position="43"/>
    </location>
</feature>
<name>L1JI69_GUITC</name>
<evidence type="ECO:0000313" key="3">
    <source>
        <dbReference type="EMBL" id="EKX47829.1"/>
    </source>
</evidence>
<keyword evidence="1" id="KW-0175">Coiled coil</keyword>
<dbReference type="HOGENOM" id="CLU_668094_0_0_1"/>
<feature type="coiled-coil region" evidence="1">
    <location>
        <begin position="331"/>
        <end position="376"/>
    </location>
</feature>
<feature type="compositionally biased region" description="Polar residues" evidence="2">
    <location>
        <begin position="1"/>
        <end position="11"/>
    </location>
</feature>
<dbReference type="KEGG" id="gtt:GUITHDRAFT_151982"/>
<evidence type="ECO:0000313" key="4">
    <source>
        <dbReference type="EnsemblProtists" id="EKX47829"/>
    </source>
</evidence>
<dbReference type="PaxDb" id="55529-EKX47829"/>
<accession>L1JI69</accession>
<organism evidence="3">
    <name type="scientific">Guillardia theta (strain CCMP2712)</name>
    <name type="common">Cryptophyte</name>
    <dbReference type="NCBI Taxonomy" id="905079"/>
    <lineage>
        <taxon>Eukaryota</taxon>
        <taxon>Cryptophyceae</taxon>
        <taxon>Pyrenomonadales</taxon>
        <taxon>Geminigeraceae</taxon>
        <taxon>Guillardia</taxon>
    </lineage>
</organism>
<evidence type="ECO:0000256" key="2">
    <source>
        <dbReference type="SAM" id="MobiDB-lite"/>
    </source>
</evidence>
<evidence type="ECO:0000256" key="1">
    <source>
        <dbReference type="SAM" id="Coils"/>
    </source>
</evidence>
<dbReference type="GeneID" id="17304462"/>
<reference evidence="3 5" key="1">
    <citation type="journal article" date="2012" name="Nature">
        <title>Algal genomes reveal evolutionary mosaicism and the fate of nucleomorphs.</title>
        <authorList>
            <consortium name="DOE Joint Genome Institute"/>
            <person name="Curtis B.A."/>
            <person name="Tanifuji G."/>
            <person name="Burki F."/>
            <person name="Gruber A."/>
            <person name="Irimia M."/>
            <person name="Maruyama S."/>
            <person name="Arias M.C."/>
            <person name="Ball S.G."/>
            <person name="Gile G.H."/>
            <person name="Hirakawa Y."/>
            <person name="Hopkins J.F."/>
            <person name="Kuo A."/>
            <person name="Rensing S.A."/>
            <person name="Schmutz J."/>
            <person name="Symeonidi A."/>
            <person name="Elias M."/>
            <person name="Eveleigh R.J."/>
            <person name="Herman E.K."/>
            <person name="Klute M.J."/>
            <person name="Nakayama T."/>
            <person name="Obornik M."/>
            <person name="Reyes-Prieto A."/>
            <person name="Armbrust E.V."/>
            <person name="Aves S.J."/>
            <person name="Beiko R.G."/>
            <person name="Coutinho P."/>
            <person name="Dacks J.B."/>
            <person name="Durnford D.G."/>
            <person name="Fast N.M."/>
            <person name="Green B.R."/>
            <person name="Grisdale C.J."/>
            <person name="Hempel F."/>
            <person name="Henrissat B."/>
            <person name="Hoppner M.P."/>
            <person name="Ishida K."/>
            <person name="Kim E."/>
            <person name="Koreny L."/>
            <person name="Kroth P.G."/>
            <person name="Liu Y."/>
            <person name="Malik S.B."/>
            <person name="Maier U.G."/>
            <person name="McRose D."/>
            <person name="Mock T."/>
            <person name="Neilson J.A."/>
            <person name="Onodera N.T."/>
            <person name="Poole A.M."/>
            <person name="Pritham E.J."/>
            <person name="Richards T.A."/>
            <person name="Rocap G."/>
            <person name="Roy S.W."/>
            <person name="Sarai C."/>
            <person name="Schaack S."/>
            <person name="Shirato S."/>
            <person name="Slamovits C.H."/>
            <person name="Spencer D.F."/>
            <person name="Suzuki S."/>
            <person name="Worden A.Z."/>
            <person name="Zauner S."/>
            <person name="Barry K."/>
            <person name="Bell C."/>
            <person name="Bharti A.K."/>
            <person name="Crow J.A."/>
            <person name="Grimwood J."/>
            <person name="Kramer R."/>
            <person name="Lindquist E."/>
            <person name="Lucas S."/>
            <person name="Salamov A."/>
            <person name="McFadden G.I."/>
            <person name="Lane C.E."/>
            <person name="Keeling P.J."/>
            <person name="Gray M.W."/>
            <person name="Grigoriev I.V."/>
            <person name="Archibald J.M."/>
        </authorList>
    </citation>
    <scope>NUCLEOTIDE SEQUENCE</scope>
    <source>
        <strain evidence="3 5">CCMP2712</strain>
    </source>
</reference>
<dbReference type="EnsemblProtists" id="EKX47829">
    <property type="protein sequence ID" value="EKX47829"/>
    <property type="gene ID" value="GUITHDRAFT_151982"/>
</dbReference>
<dbReference type="RefSeq" id="XP_005834809.1">
    <property type="nucleotide sequence ID" value="XM_005834752.1"/>
</dbReference>
<keyword evidence="5" id="KW-1185">Reference proteome</keyword>
<evidence type="ECO:0000313" key="5">
    <source>
        <dbReference type="Proteomes" id="UP000011087"/>
    </source>
</evidence>
<proteinExistence type="predicted"/>
<protein>
    <submittedName>
        <fullName evidence="3 4">Uncharacterized protein</fullName>
    </submittedName>
</protein>